<sequence length="71" mass="7787">MEPRKDGAEDFVRVIGAFHGIGEDKMAALVDNSVNLLKHPGAIAAEEQGILGPNDIRNVHPRRVFPRSCPR</sequence>
<gene>
    <name evidence="2" type="ORF">BECKLFY1418A_GA0070994_10868</name>
    <name evidence="1" type="ORF">BECKLFY1418B_GA0070995_10298</name>
</gene>
<proteinExistence type="predicted"/>
<accession>A0A450UH29</accession>
<dbReference type="AlphaFoldDB" id="A0A450UH29"/>
<protein>
    <submittedName>
        <fullName evidence="1">Uncharacterized protein</fullName>
    </submittedName>
</protein>
<evidence type="ECO:0000313" key="2">
    <source>
        <dbReference type="EMBL" id="VFJ98636.1"/>
    </source>
</evidence>
<reference evidence="1" key="1">
    <citation type="submission" date="2019-02" db="EMBL/GenBank/DDBJ databases">
        <authorList>
            <person name="Gruber-Vodicka R. H."/>
            <person name="Seah K. B. B."/>
        </authorList>
    </citation>
    <scope>NUCLEOTIDE SEQUENCE</scope>
    <source>
        <strain evidence="2">BECK_M6</strain>
        <strain evidence="1">BECK_M7</strain>
    </source>
</reference>
<evidence type="ECO:0000313" key="1">
    <source>
        <dbReference type="EMBL" id="VFJ91835.1"/>
    </source>
</evidence>
<organism evidence="1">
    <name type="scientific">Candidatus Kentrum sp. LFY</name>
    <dbReference type="NCBI Taxonomy" id="2126342"/>
    <lineage>
        <taxon>Bacteria</taxon>
        <taxon>Pseudomonadati</taxon>
        <taxon>Pseudomonadota</taxon>
        <taxon>Gammaproteobacteria</taxon>
        <taxon>Candidatus Kentrum</taxon>
    </lineage>
</organism>
<name>A0A450UH29_9GAMM</name>
<dbReference type="EMBL" id="CAADFH010000086">
    <property type="protein sequence ID" value="VFJ98636.1"/>
    <property type="molecule type" value="Genomic_DNA"/>
</dbReference>
<dbReference type="EMBL" id="CAADFF010000029">
    <property type="protein sequence ID" value="VFJ91835.1"/>
    <property type="molecule type" value="Genomic_DNA"/>
</dbReference>